<dbReference type="PANTHER" id="PTHR47962:SF5">
    <property type="entry name" value="ATP-DEPENDENT HELICASE LHR-RELATED"/>
    <property type="match status" value="1"/>
</dbReference>
<protein>
    <submittedName>
        <fullName evidence="1">Uncharacterized protein</fullName>
    </submittedName>
</protein>
<accession>A0A4Y6UA35</accession>
<evidence type="ECO:0000313" key="2">
    <source>
        <dbReference type="Proteomes" id="UP000318709"/>
    </source>
</evidence>
<keyword evidence="2" id="KW-1185">Reference proteome</keyword>
<evidence type="ECO:0000313" key="1">
    <source>
        <dbReference type="EMBL" id="QDH13231.1"/>
    </source>
</evidence>
<name>A0A4Y6UA35_9PROT</name>
<dbReference type="InterPro" id="IPR052511">
    <property type="entry name" value="ATP-dep_Helicase"/>
</dbReference>
<reference evidence="1 2" key="1">
    <citation type="submission" date="2019-03" db="EMBL/GenBank/DDBJ databases">
        <title>The complete genome sequence of Swingsia_sp. F3b2 LMG30590(T).</title>
        <authorList>
            <person name="Chua K.-O."/>
            <person name="Chan K.-G."/>
            <person name="See-Too W.-S."/>
        </authorList>
    </citation>
    <scope>NUCLEOTIDE SEQUENCE [LARGE SCALE GENOMIC DNA]</scope>
    <source>
        <strain evidence="1 2">F3b2</strain>
    </source>
</reference>
<organism evidence="1 2">
    <name type="scientific">Formicincola oecophyllae</name>
    <dbReference type="NCBI Taxonomy" id="2558361"/>
    <lineage>
        <taxon>Bacteria</taxon>
        <taxon>Pseudomonadati</taxon>
        <taxon>Pseudomonadota</taxon>
        <taxon>Alphaproteobacteria</taxon>
        <taxon>Acetobacterales</taxon>
        <taxon>Acetobacteraceae</taxon>
        <taxon>Formicincola</taxon>
    </lineage>
</organism>
<sequence>MRLYCEEAELTPHTHPLDALRPRTIQTIAMASLMLRGWNEPAEGERLHLSTMLHQTIALIKQHGGMKPKALWNVFETGKLFPHVDVETFKALLRSMANPKAPFIEQAPDGLLLPGRAGEKLLEGREAYSVFTTPEEYQVSEAGGQLLGTIPQSNVVATEQLLILAGQRWRLVHVNRERHHITVKRAMGGHPPQFSSAPLGPHTGIIREMLRLYLSLDYPVWLDDKARQFLAEGRKAFDGLGLRHRSVIQHDDEVLIFPWAGERAQRTLMLALLARGLDVVPMGLPLSLPSSQRAALGPVLEDFAQSKLPGPATMVAHIQDKAHDKFDHALPPALLEESAIHDQITPDLLPAMARQLLPSMAPPNVAA</sequence>
<gene>
    <name evidence="1" type="ORF">E3E12_02345</name>
</gene>
<proteinExistence type="predicted"/>
<dbReference type="KEGG" id="swf:E3E12_02345"/>
<dbReference type="GO" id="GO:0003677">
    <property type="term" value="F:DNA binding"/>
    <property type="evidence" value="ECO:0007669"/>
    <property type="project" value="TreeGrafter"/>
</dbReference>
<dbReference type="Proteomes" id="UP000318709">
    <property type="component" value="Chromosome"/>
</dbReference>
<dbReference type="RefSeq" id="WP_141442893.1">
    <property type="nucleotide sequence ID" value="NZ_CP038231.1"/>
</dbReference>
<dbReference type="EMBL" id="CP038231">
    <property type="protein sequence ID" value="QDH13231.1"/>
    <property type="molecule type" value="Genomic_DNA"/>
</dbReference>
<dbReference type="AlphaFoldDB" id="A0A4Y6UA35"/>
<dbReference type="GO" id="GO:0016887">
    <property type="term" value="F:ATP hydrolysis activity"/>
    <property type="evidence" value="ECO:0007669"/>
    <property type="project" value="TreeGrafter"/>
</dbReference>
<dbReference type="PANTHER" id="PTHR47962">
    <property type="entry name" value="ATP-DEPENDENT HELICASE LHR-RELATED-RELATED"/>
    <property type="match status" value="1"/>
</dbReference>
<dbReference type="OrthoDB" id="9815222at2"/>